<feature type="domain" description="TonB-dependent receptor-like beta-barrel" evidence="13">
    <location>
        <begin position="198"/>
        <end position="678"/>
    </location>
</feature>
<evidence type="ECO:0000256" key="2">
    <source>
        <dbReference type="ARBA" id="ARBA00022448"/>
    </source>
</evidence>
<evidence type="ECO:0000256" key="9">
    <source>
        <dbReference type="PROSITE-ProRule" id="PRU01360"/>
    </source>
</evidence>
<dbReference type="Pfam" id="PF00593">
    <property type="entry name" value="TonB_dep_Rec_b-barrel"/>
    <property type="match status" value="1"/>
</dbReference>
<dbReference type="OrthoDB" id="5332150at2"/>
<dbReference type="GO" id="GO:0015344">
    <property type="term" value="F:siderophore uptake transmembrane transporter activity"/>
    <property type="evidence" value="ECO:0007669"/>
    <property type="project" value="TreeGrafter"/>
</dbReference>
<dbReference type="GO" id="GO:0044718">
    <property type="term" value="P:siderophore transmembrane transport"/>
    <property type="evidence" value="ECO:0007669"/>
    <property type="project" value="TreeGrafter"/>
</dbReference>
<comment type="similarity">
    <text evidence="9 11">Belongs to the TonB-dependent receptor family.</text>
</comment>
<evidence type="ECO:0000259" key="14">
    <source>
        <dbReference type="Pfam" id="PF07715"/>
    </source>
</evidence>
<dbReference type="RefSeq" id="WP_134358000.1">
    <property type="nucleotide sequence ID" value="NZ_CP038033.1"/>
</dbReference>
<dbReference type="InterPro" id="IPR039426">
    <property type="entry name" value="TonB-dep_rcpt-like"/>
</dbReference>
<keyword evidence="15" id="KW-0675">Receptor</keyword>
<dbReference type="KEGG" id="nwr:E3U44_10030"/>
<keyword evidence="3 9" id="KW-1134">Transmembrane beta strand</keyword>
<evidence type="ECO:0000313" key="16">
    <source>
        <dbReference type="Proteomes" id="UP000294325"/>
    </source>
</evidence>
<accession>A0A4P7BZU0</accession>
<dbReference type="AlphaFoldDB" id="A0A4P7BZU0"/>
<dbReference type="PROSITE" id="PS01156">
    <property type="entry name" value="TONB_DEPENDENT_REC_2"/>
    <property type="match status" value="1"/>
</dbReference>
<evidence type="ECO:0000256" key="1">
    <source>
        <dbReference type="ARBA" id="ARBA00004571"/>
    </source>
</evidence>
<evidence type="ECO:0000256" key="10">
    <source>
        <dbReference type="PROSITE-ProRule" id="PRU10144"/>
    </source>
</evidence>
<keyword evidence="8 9" id="KW-0998">Cell outer membrane</keyword>
<keyword evidence="7 9" id="KW-0472">Membrane</keyword>
<evidence type="ECO:0000256" key="4">
    <source>
        <dbReference type="ARBA" id="ARBA00022692"/>
    </source>
</evidence>
<proteinExistence type="inferred from homology"/>
<evidence type="ECO:0000259" key="13">
    <source>
        <dbReference type="Pfam" id="PF00593"/>
    </source>
</evidence>
<dbReference type="InterPro" id="IPR012910">
    <property type="entry name" value="Plug_dom"/>
</dbReference>
<reference evidence="15 16" key="1">
    <citation type="submission" date="2019-03" db="EMBL/GenBank/DDBJ databases">
        <title>The genome sequence of Nitrosococcus wardiae strain D1FHST reveals the archetypal metabolic capacity of ammonia-oxidizing Gammaproteobacteria.</title>
        <authorList>
            <person name="Wang L."/>
            <person name="Lim C.K."/>
            <person name="Hanson T.E."/>
            <person name="Dang H."/>
            <person name="Klotz M.G."/>
        </authorList>
    </citation>
    <scope>NUCLEOTIDE SEQUENCE [LARGE SCALE GENOMIC DNA]</scope>
    <source>
        <strain evidence="15 16">D1FHS</strain>
    </source>
</reference>
<feature type="signal peptide" evidence="12">
    <location>
        <begin position="1"/>
        <end position="21"/>
    </location>
</feature>
<name>A0A4P7BZU0_9GAMM</name>
<keyword evidence="4 9" id="KW-0812">Transmembrane</keyword>
<dbReference type="InterPro" id="IPR037066">
    <property type="entry name" value="Plug_dom_sf"/>
</dbReference>
<feature type="short sequence motif" description="TonB C-terminal box" evidence="10">
    <location>
        <begin position="702"/>
        <end position="719"/>
    </location>
</feature>
<dbReference type="PROSITE" id="PS52016">
    <property type="entry name" value="TONB_DEPENDENT_REC_3"/>
    <property type="match status" value="1"/>
</dbReference>
<dbReference type="PANTHER" id="PTHR30069:SF49">
    <property type="entry name" value="OUTER MEMBRANE PROTEIN C"/>
    <property type="match status" value="1"/>
</dbReference>
<evidence type="ECO:0000256" key="12">
    <source>
        <dbReference type="SAM" id="SignalP"/>
    </source>
</evidence>
<dbReference type="InterPro" id="IPR010917">
    <property type="entry name" value="TonB_rcpt_CS"/>
</dbReference>
<evidence type="ECO:0000256" key="5">
    <source>
        <dbReference type="ARBA" id="ARBA00022729"/>
    </source>
</evidence>
<gene>
    <name evidence="15" type="ORF">E3U44_10030</name>
</gene>
<evidence type="ECO:0000256" key="7">
    <source>
        <dbReference type="ARBA" id="ARBA00023136"/>
    </source>
</evidence>
<evidence type="ECO:0000313" key="15">
    <source>
        <dbReference type="EMBL" id="QBQ54809.1"/>
    </source>
</evidence>
<keyword evidence="5 12" id="KW-0732">Signal</keyword>
<organism evidence="15 16">
    <name type="scientific">Nitrosococcus wardiae</name>
    <dbReference type="NCBI Taxonomy" id="1814290"/>
    <lineage>
        <taxon>Bacteria</taxon>
        <taxon>Pseudomonadati</taxon>
        <taxon>Pseudomonadota</taxon>
        <taxon>Gammaproteobacteria</taxon>
        <taxon>Chromatiales</taxon>
        <taxon>Chromatiaceae</taxon>
        <taxon>Nitrosococcus</taxon>
    </lineage>
</organism>
<keyword evidence="6 11" id="KW-0798">TonB box</keyword>
<dbReference type="SUPFAM" id="SSF56935">
    <property type="entry name" value="Porins"/>
    <property type="match status" value="1"/>
</dbReference>
<sequence>MIKRTPISVIVVACVVPPLFAQEVDLPELEVVGQPIDRSVIETEEQPTPVPDAADLLKRVPGASVNANGPITGITQYRGMFGPRMNVRLNDTPLVPGGPNWMDPPLHYIPRSLLESIELIRGIAPVSSGSGVGGYIEAESKSSQFTASEQFEFHGDVEASGHSVDEGYGLGGILSLTNDRHRLHFLGSRDDGDDTEFGDGTIKGTEYERNTYGGGYGFRVGNHEFGVDYQRLDTTDTGTPALPLDISFTETDRVGGNYTGFWNNIQFETRLHYSNVDHQMNNFKIRQAPEFCQLPVPFCAGDDKRFVNADSENMGYGIQAIFPVWKGSLAIGTDGHDAEHNAIVFDPDFAPFFITNFNDAQSRVYGFFSEWTGEIYQDWGLELGVRYSRVEMDADKVNAFPAQLVDANPGMFPMGTPPRAVFMLRERFNNADRDQTDNNVDWVVKLDYQMNSALRWFFGAARKTRSPSYIERFLWIPLEVNAGLGDGNNYVGKVDLDPEVSHQLEFGFDWRTQALYFAPQAYYRRVDDYIQGVPVTDPVVTAVSTNAAGDPTPLQFANVDAEFYGLDADFGYRFHPQWRIDGVASYVRGKRRDIDDDLYRIAPATLRLGLTHEQARWFATVESVLVYRQEDISDTNTQDPENPNNTNEATPGYVLVNLYGQYRFPNQGITFTAGIDNLLDKTYINHLTGFNRVLNSDVPRGQRLPGPGRNFFATLRYEF</sequence>
<dbReference type="GO" id="GO:0009279">
    <property type="term" value="C:cell outer membrane"/>
    <property type="evidence" value="ECO:0007669"/>
    <property type="project" value="UniProtKB-SubCell"/>
</dbReference>
<dbReference type="Gene3D" id="2.40.170.20">
    <property type="entry name" value="TonB-dependent receptor, beta-barrel domain"/>
    <property type="match status" value="1"/>
</dbReference>
<keyword evidence="16" id="KW-1185">Reference proteome</keyword>
<dbReference type="Proteomes" id="UP000294325">
    <property type="component" value="Chromosome"/>
</dbReference>
<dbReference type="EMBL" id="CP038033">
    <property type="protein sequence ID" value="QBQ54809.1"/>
    <property type="molecule type" value="Genomic_DNA"/>
</dbReference>
<evidence type="ECO:0000256" key="6">
    <source>
        <dbReference type="ARBA" id="ARBA00023077"/>
    </source>
</evidence>
<protein>
    <submittedName>
        <fullName evidence="15">TonB-dependent receptor</fullName>
    </submittedName>
</protein>
<keyword evidence="2 9" id="KW-0813">Transport</keyword>
<evidence type="ECO:0000256" key="3">
    <source>
        <dbReference type="ARBA" id="ARBA00022452"/>
    </source>
</evidence>
<dbReference type="Gene3D" id="2.170.130.10">
    <property type="entry name" value="TonB-dependent receptor, plug domain"/>
    <property type="match status" value="1"/>
</dbReference>
<evidence type="ECO:0000256" key="8">
    <source>
        <dbReference type="ARBA" id="ARBA00023237"/>
    </source>
</evidence>
<dbReference type="Pfam" id="PF07715">
    <property type="entry name" value="Plug"/>
    <property type="match status" value="1"/>
</dbReference>
<feature type="domain" description="TonB-dependent receptor plug" evidence="14">
    <location>
        <begin position="42"/>
        <end position="132"/>
    </location>
</feature>
<evidence type="ECO:0000256" key="11">
    <source>
        <dbReference type="RuleBase" id="RU003357"/>
    </source>
</evidence>
<feature type="chain" id="PRO_5020544438" evidence="12">
    <location>
        <begin position="22"/>
        <end position="719"/>
    </location>
</feature>
<dbReference type="InterPro" id="IPR036942">
    <property type="entry name" value="Beta-barrel_TonB_sf"/>
</dbReference>
<comment type="subcellular location">
    <subcellularLocation>
        <location evidence="1 9">Cell outer membrane</location>
        <topology evidence="1 9">Multi-pass membrane protein</topology>
    </subcellularLocation>
</comment>
<dbReference type="PANTHER" id="PTHR30069">
    <property type="entry name" value="TONB-DEPENDENT OUTER MEMBRANE RECEPTOR"/>
    <property type="match status" value="1"/>
</dbReference>
<dbReference type="InterPro" id="IPR000531">
    <property type="entry name" value="Beta-barrel_TonB"/>
</dbReference>